<dbReference type="Proteomes" id="UP000016761">
    <property type="component" value="Unassembled WGS sequence"/>
</dbReference>
<dbReference type="EMBL" id="AUSW01000035">
    <property type="protein sequence ID" value="ERL54638.1"/>
    <property type="molecule type" value="Genomic_DNA"/>
</dbReference>
<evidence type="ECO:0000313" key="2">
    <source>
        <dbReference type="Proteomes" id="UP000016761"/>
    </source>
</evidence>
<evidence type="ECO:0000313" key="1">
    <source>
        <dbReference type="EMBL" id="ERL54638.1"/>
    </source>
</evidence>
<reference evidence="1 2" key="1">
    <citation type="journal article" date="2013" name="Genome Announc.">
        <title>Draft Genome Sequence of Psychrobacter aquaticus Strain CMS 56T, Isolated from a Cyanobacterial Mat Sample Collected from Water Bodies in the McMurdo Dry Valley Region of Antarctica.</title>
        <authorList>
            <person name="Reddy G.S."/>
            <person name="Ara S."/>
            <person name="Singh A."/>
            <person name="Kumar Pinnaka A."/>
            <person name="Shivaji S."/>
        </authorList>
    </citation>
    <scope>NUCLEOTIDE SEQUENCE [LARGE SCALE GENOMIC DNA]</scope>
    <source>
        <strain evidence="1 2">CMS 56</strain>
    </source>
</reference>
<gene>
    <name evidence="1" type="ORF">M917_2786</name>
</gene>
<dbReference type="AlphaFoldDB" id="U4T840"/>
<protein>
    <submittedName>
        <fullName evidence="1">Uncharacterized protein</fullName>
    </submittedName>
</protein>
<sequence>MVDRRLYRYNAIHLQHLNVSSLSINESSIIDLPKAAEL</sequence>
<proteinExistence type="predicted"/>
<comment type="caution">
    <text evidence="1">The sequence shown here is derived from an EMBL/GenBank/DDBJ whole genome shotgun (WGS) entry which is preliminary data.</text>
</comment>
<accession>U4T840</accession>
<organism evidence="1 2">
    <name type="scientific">Psychrobacter aquaticus CMS 56</name>
    <dbReference type="NCBI Taxonomy" id="1354303"/>
    <lineage>
        <taxon>Bacteria</taxon>
        <taxon>Pseudomonadati</taxon>
        <taxon>Pseudomonadota</taxon>
        <taxon>Gammaproteobacteria</taxon>
        <taxon>Moraxellales</taxon>
        <taxon>Moraxellaceae</taxon>
        <taxon>Psychrobacter</taxon>
    </lineage>
</organism>
<dbReference type="PATRIC" id="fig|1354303.4.peg.2744"/>
<name>U4T840_9GAMM</name>
<keyword evidence="2" id="KW-1185">Reference proteome</keyword>